<gene>
    <name evidence="16" type="ORF">PoB_007233200</name>
</gene>
<dbReference type="CDD" id="cd02111">
    <property type="entry name" value="eukary_SO_Moco"/>
    <property type="match status" value="1"/>
</dbReference>
<dbReference type="Gene3D" id="3.10.120.10">
    <property type="entry name" value="Cytochrome b5-like heme/steroid binding domain"/>
    <property type="match status" value="1"/>
</dbReference>
<evidence type="ECO:0000256" key="3">
    <source>
        <dbReference type="ARBA" id="ARBA00004569"/>
    </source>
</evidence>
<dbReference type="AlphaFoldDB" id="A0AAV4DN96"/>
<dbReference type="PANTHER" id="PTHR19372">
    <property type="entry name" value="SULFITE REDUCTASE"/>
    <property type="match status" value="1"/>
</dbReference>
<dbReference type="FunFam" id="3.10.120.10:FF:000007">
    <property type="entry name" value="Sulfite oxidase, mitochondrial"/>
    <property type="match status" value="1"/>
</dbReference>
<dbReference type="Pfam" id="PF03404">
    <property type="entry name" value="Mo-co_dimer"/>
    <property type="match status" value="1"/>
</dbReference>
<accession>A0AAV4DN96</accession>
<protein>
    <recommendedName>
        <fullName evidence="13">Sulfite oxidase</fullName>
        <ecNumber evidence="6">1.8.3.1</ecNumber>
    </recommendedName>
</protein>
<dbReference type="FunFam" id="2.60.40.650:FF:000002">
    <property type="entry name" value="sulfite oxidase"/>
    <property type="match status" value="1"/>
</dbReference>
<dbReference type="FunFam" id="3.90.420.10:FF:000002">
    <property type="entry name" value="sulfite oxidase, mitochondrial"/>
    <property type="match status" value="1"/>
</dbReference>
<dbReference type="Pfam" id="PF00174">
    <property type="entry name" value="Oxidored_molyb"/>
    <property type="match status" value="1"/>
</dbReference>
<proteinExistence type="predicted"/>
<dbReference type="GO" id="GO:0020037">
    <property type="term" value="F:heme binding"/>
    <property type="evidence" value="ECO:0007669"/>
    <property type="project" value="TreeGrafter"/>
</dbReference>
<keyword evidence="8" id="KW-0349">Heme</keyword>
<dbReference type="EMBL" id="BLXT01008083">
    <property type="protein sequence ID" value="GFO45827.1"/>
    <property type="molecule type" value="Genomic_DNA"/>
</dbReference>
<dbReference type="PROSITE" id="PS50255">
    <property type="entry name" value="CYTOCHROME_B5_2"/>
    <property type="match status" value="1"/>
</dbReference>
<evidence type="ECO:0000256" key="4">
    <source>
        <dbReference type="ARBA" id="ARBA00004678"/>
    </source>
</evidence>
<reference evidence="16 17" key="1">
    <citation type="journal article" date="2021" name="Elife">
        <title>Chloroplast acquisition without the gene transfer in kleptoplastic sea slugs, Plakobranchus ocellatus.</title>
        <authorList>
            <person name="Maeda T."/>
            <person name="Takahashi S."/>
            <person name="Yoshida T."/>
            <person name="Shimamura S."/>
            <person name="Takaki Y."/>
            <person name="Nagai Y."/>
            <person name="Toyoda A."/>
            <person name="Suzuki Y."/>
            <person name="Arimoto A."/>
            <person name="Ishii H."/>
            <person name="Satoh N."/>
            <person name="Nishiyama T."/>
            <person name="Hasebe M."/>
            <person name="Maruyama T."/>
            <person name="Minagawa J."/>
            <person name="Obokata J."/>
            <person name="Shigenobu S."/>
        </authorList>
    </citation>
    <scope>NUCLEOTIDE SEQUENCE [LARGE SCALE GENOMIC DNA]</scope>
</reference>
<comment type="pathway">
    <text evidence="4">Sulfur metabolism.</text>
</comment>
<dbReference type="InterPro" id="IPR014756">
    <property type="entry name" value="Ig_E-set"/>
</dbReference>
<comment type="pathway">
    <text evidence="5">Energy metabolism; sulfur metabolism.</text>
</comment>
<organism evidence="16 17">
    <name type="scientific">Plakobranchus ocellatus</name>
    <dbReference type="NCBI Taxonomy" id="259542"/>
    <lineage>
        <taxon>Eukaryota</taxon>
        <taxon>Metazoa</taxon>
        <taxon>Spiralia</taxon>
        <taxon>Lophotrochozoa</taxon>
        <taxon>Mollusca</taxon>
        <taxon>Gastropoda</taxon>
        <taxon>Heterobranchia</taxon>
        <taxon>Euthyneura</taxon>
        <taxon>Panpulmonata</taxon>
        <taxon>Sacoglossa</taxon>
        <taxon>Placobranchoidea</taxon>
        <taxon>Plakobranchidae</taxon>
        <taxon>Plakobranchus</taxon>
    </lineage>
</organism>
<evidence type="ECO:0000256" key="14">
    <source>
        <dbReference type="SAM" id="MobiDB-lite"/>
    </source>
</evidence>
<dbReference type="GO" id="GO:0030151">
    <property type="term" value="F:molybdenum ion binding"/>
    <property type="evidence" value="ECO:0007669"/>
    <property type="project" value="InterPro"/>
</dbReference>
<dbReference type="EC" id="1.8.3.1" evidence="6"/>
<keyword evidence="10" id="KW-0560">Oxidoreductase</keyword>
<evidence type="ECO:0000256" key="12">
    <source>
        <dbReference type="ARBA" id="ARBA00023128"/>
    </source>
</evidence>
<evidence type="ECO:0000313" key="16">
    <source>
        <dbReference type="EMBL" id="GFO45827.1"/>
    </source>
</evidence>
<dbReference type="PRINTS" id="PR00407">
    <property type="entry name" value="EUMOPTERIN"/>
</dbReference>
<dbReference type="SUPFAM" id="SSF55856">
    <property type="entry name" value="Cytochrome b5-like heme/steroid binding domain"/>
    <property type="match status" value="1"/>
</dbReference>
<feature type="domain" description="Cytochrome b5 heme-binding" evidence="15">
    <location>
        <begin position="123"/>
        <end position="201"/>
    </location>
</feature>
<dbReference type="InterPro" id="IPR001199">
    <property type="entry name" value="Cyt_B5-like_heme/steroid-bd"/>
</dbReference>
<evidence type="ECO:0000256" key="1">
    <source>
        <dbReference type="ARBA" id="ARBA00001924"/>
    </source>
</evidence>
<evidence type="ECO:0000256" key="2">
    <source>
        <dbReference type="ARBA" id="ARBA00001970"/>
    </source>
</evidence>
<dbReference type="SMART" id="SM01117">
    <property type="entry name" value="Cyt-b5"/>
    <property type="match status" value="1"/>
</dbReference>
<name>A0AAV4DN96_9GAST</name>
<dbReference type="InterPro" id="IPR000572">
    <property type="entry name" value="OxRdtase_Mopterin-bd_dom"/>
</dbReference>
<evidence type="ECO:0000259" key="15">
    <source>
        <dbReference type="PROSITE" id="PS50255"/>
    </source>
</evidence>
<evidence type="ECO:0000256" key="8">
    <source>
        <dbReference type="ARBA" id="ARBA00022617"/>
    </source>
</evidence>
<keyword evidence="17" id="KW-1185">Reference proteome</keyword>
<evidence type="ECO:0000256" key="11">
    <source>
        <dbReference type="ARBA" id="ARBA00023004"/>
    </source>
</evidence>
<dbReference type="InterPro" id="IPR036374">
    <property type="entry name" value="OxRdtase_Mopterin-bd_sf"/>
</dbReference>
<evidence type="ECO:0000256" key="9">
    <source>
        <dbReference type="ARBA" id="ARBA00022723"/>
    </source>
</evidence>
<feature type="compositionally biased region" description="Basic and acidic residues" evidence="14">
    <location>
        <begin position="208"/>
        <end position="221"/>
    </location>
</feature>
<keyword evidence="11" id="KW-0408">Iron</keyword>
<evidence type="ECO:0000256" key="5">
    <source>
        <dbReference type="ARBA" id="ARBA00004971"/>
    </source>
</evidence>
<evidence type="ECO:0000256" key="7">
    <source>
        <dbReference type="ARBA" id="ARBA00022505"/>
    </source>
</evidence>
<keyword evidence="12" id="KW-0496">Mitochondrion</keyword>
<dbReference type="InterPro" id="IPR005066">
    <property type="entry name" value="MoCF_OxRdtse_dimer"/>
</dbReference>
<dbReference type="Gene3D" id="2.60.40.650">
    <property type="match status" value="1"/>
</dbReference>
<comment type="subcellular location">
    <subcellularLocation>
        <location evidence="3">Mitochondrion intermembrane space</location>
    </subcellularLocation>
</comment>
<evidence type="ECO:0000256" key="13">
    <source>
        <dbReference type="ARBA" id="ARBA00070338"/>
    </source>
</evidence>
<dbReference type="GO" id="GO:0005758">
    <property type="term" value="C:mitochondrial intermembrane space"/>
    <property type="evidence" value="ECO:0007669"/>
    <property type="project" value="UniProtKB-SubCell"/>
</dbReference>
<dbReference type="Proteomes" id="UP000735302">
    <property type="component" value="Unassembled WGS sequence"/>
</dbReference>
<evidence type="ECO:0000313" key="17">
    <source>
        <dbReference type="Proteomes" id="UP000735302"/>
    </source>
</evidence>
<evidence type="ECO:0000256" key="10">
    <source>
        <dbReference type="ARBA" id="ARBA00023002"/>
    </source>
</evidence>
<dbReference type="InterPro" id="IPR008335">
    <property type="entry name" value="Mopterin_OxRdtase_euk"/>
</dbReference>
<dbReference type="InterPro" id="IPR036400">
    <property type="entry name" value="Cyt_B5-like_heme/steroid_sf"/>
</dbReference>
<keyword evidence="9" id="KW-0479">Metal-binding</keyword>
<dbReference type="GO" id="GO:0006790">
    <property type="term" value="P:sulfur compound metabolic process"/>
    <property type="evidence" value="ECO:0007669"/>
    <property type="project" value="TreeGrafter"/>
</dbReference>
<dbReference type="PANTHER" id="PTHR19372:SF7">
    <property type="entry name" value="SULFITE OXIDASE, MITOCHONDRIAL"/>
    <property type="match status" value="1"/>
</dbReference>
<comment type="caution">
    <text evidence="16">The sequence shown here is derived from an EMBL/GenBank/DDBJ whole genome shotgun (WGS) entry which is preliminary data.</text>
</comment>
<comment type="cofactor">
    <cofactor evidence="1">
        <name>Mo-molybdopterin</name>
        <dbReference type="ChEBI" id="CHEBI:71302"/>
    </cofactor>
</comment>
<dbReference type="SUPFAM" id="SSF81296">
    <property type="entry name" value="E set domains"/>
    <property type="match status" value="1"/>
</dbReference>
<dbReference type="GO" id="GO:0008482">
    <property type="term" value="F:sulfite oxidase activity"/>
    <property type="evidence" value="ECO:0007669"/>
    <property type="project" value="UniProtKB-EC"/>
</dbReference>
<sequence>MASPNFLTLARRFSVGLDVTKYPIKITPTLSAIQCSAGFYNYRKVSTKSSTENHHSFNFESSARKAAVALALAGTIAGTGLYWKYRTNGQDKAPKKLEGLSVPSVQGKVLAAELKPGALQKSLPTYSAAEVEAHSNKENGIWVTYGNGVYDITEYVDQHPGGNKILMAAGKSIEPFWDIYSVHKNDEIFEIMETYRIGNIKDVAVRSKSRDANDPFKDEPSRSPLLIPSSQKPFNAEPPVQLLAEKFLTPNDMFFVRNHLPVPCVCLDDYTLDLDLSTGKPSLTYQQLTQNFPKRSVTTTIQCAGNRRSEMVKIKPVKGLNWGSAAISNAKFSGVSLNELLQHYNVNIDTVRAKYIVFEGLDVQPDGSPYGASIPLELARMLKNDIIVAYEMNGEILPRDHGYPLRVIIPGVVGARQVKWLKKIYFSPEESTSHWQRRDYKGFNSSIDWHNVDFDKSVSISQLPVISAICDPVEGTELEPGAEEVTLKGYAWSGGGRGIIRVDVSADGGNTWHEATLKPNGQTPYRSYAWTLWEADIPLPQGQSKTELVVKAVDVSYNVQPDSVAGIWNLRGCLSNAWHRVNVTVPSP</sequence>
<evidence type="ECO:0000256" key="6">
    <source>
        <dbReference type="ARBA" id="ARBA00012505"/>
    </source>
</evidence>
<dbReference type="Gene3D" id="3.90.420.10">
    <property type="entry name" value="Oxidoreductase, molybdopterin-binding domain"/>
    <property type="match status" value="1"/>
</dbReference>
<comment type="cofactor">
    <cofactor evidence="2">
        <name>heme b</name>
        <dbReference type="ChEBI" id="CHEBI:60344"/>
    </cofactor>
</comment>
<dbReference type="Pfam" id="PF00173">
    <property type="entry name" value="Cyt-b5"/>
    <property type="match status" value="1"/>
</dbReference>
<dbReference type="GO" id="GO:0043546">
    <property type="term" value="F:molybdopterin cofactor binding"/>
    <property type="evidence" value="ECO:0007669"/>
    <property type="project" value="TreeGrafter"/>
</dbReference>
<feature type="region of interest" description="Disordered" evidence="14">
    <location>
        <begin position="208"/>
        <end position="230"/>
    </location>
</feature>
<dbReference type="SUPFAM" id="SSF56524">
    <property type="entry name" value="Oxidoreductase molybdopterin-binding domain"/>
    <property type="match status" value="1"/>
</dbReference>
<keyword evidence="7" id="KW-0500">Molybdenum</keyword>